<accession>A0A4Z2EQN9</accession>
<comment type="caution">
    <text evidence="3">The sequence shown here is derived from an EMBL/GenBank/DDBJ whole genome shotgun (WGS) entry which is preliminary data.</text>
</comment>
<feature type="transmembrane region" description="Helical" evidence="2">
    <location>
        <begin position="6"/>
        <end position="22"/>
    </location>
</feature>
<organism evidence="3 4">
    <name type="scientific">Liparis tanakae</name>
    <name type="common">Tanaka's snailfish</name>
    <dbReference type="NCBI Taxonomy" id="230148"/>
    <lineage>
        <taxon>Eukaryota</taxon>
        <taxon>Metazoa</taxon>
        <taxon>Chordata</taxon>
        <taxon>Craniata</taxon>
        <taxon>Vertebrata</taxon>
        <taxon>Euteleostomi</taxon>
        <taxon>Actinopterygii</taxon>
        <taxon>Neopterygii</taxon>
        <taxon>Teleostei</taxon>
        <taxon>Neoteleostei</taxon>
        <taxon>Acanthomorphata</taxon>
        <taxon>Eupercaria</taxon>
        <taxon>Perciformes</taxon>
        <taxon>Cottioidei</taxon>
        <taxon>Cottales</taxon>
        <taxon>Liparidae</taxon>
        <taxon>Liparis</taxon>
    </lineage>
</organism>
<evidence type="ECO:0000256" key="2">
    <source>
        <dbReference type="SAM" id="Phobius"/>
    </source>
</evidence>
<keyword evidence="2" id="KW-0812">Transmembrane</keyword>
<feature type="compositionally biased region" description="Basic residues" evidence="1">
    <location>
        <begin position="48"/>
        <end position="58"/>
    </location>
</feature>
<dbReference type="EMBL" id="SRLO01004318">
    <property type="protein sequence ID" value="TNN30592.1"/>
    <property type="molecule type" value="Genomic_DNA"/>
</dbReference>
<sequence length="65" mass="7339">MLQVSGRSLFISGVVGVFYLFINAPVKLSCQSNTLASRQEEEEEEEKKKKRKKRKNLHNKGAGSD</sequence>
<protein>
    <submittedName>
        <fullName evidence="3">Uncharacterized protein</fullName>
    </submittedName>
</protein>
<proteinExistence type="predicted"/>
<evidence type="ECO:0000313" key="3">
    <source>
        <dbReference type="EMBL" id="TNN30592.1"/>
    </source>
</evidence>
<reference evidence="3 4" key="1">
    <citation type="submission" date="2019-03" db="EMBL/GenBank/DDBJ databases">
        <title>First draft genome of Liparis tanakae, snailfish: a comprehensive survey of snailfish specific genes.</title>
        <authorList>
            <person name="Kim W."/>
            <person name="Song I."/>
            <person name="Jeong J.-H."/>
            <person name="Kim D."/>
            <person name="Kim S."/>
            <person name="Ryu S."/>
            <person name="Song J.Y."/>
            <person name="Lee S.K."/>
        </authorList>
    </citation>
    <scope>NUCLEOTIDE SEQUENCE [LARGE SCALE GENOMIC DNA]</scope>
    <source>
        <tissue evidence="3">Muscle</tissue>
    </source>
</reference>
<keyword evidence="4" id="KW-1185">Reference proteome</keyword>
<name>A0A4Z2EQN9_9TELE</name>
<feature type="region of interest" description="Disordered" evidence="1">
    <location>
        <begin position="34"/>
        <end position="65"/>
    </location>
</feature>
<dbReference type="Proteomes" id="UP000314294">
    <property type="component" value="Unassembled WGS sequence"/>
</dbReference>
<keyword evidence="2" id="KW-0472">Membrane</keyword>
<gene>
    <name evidence="3" type="ORF">EYF80_059257</name>
</gene>
<evidence type="ECO:0000313" key="4">
    <source>
        <dbReference type="Proteomes" id="UP000314294"/>
    </source>
</evidence>
<dbReference type="AlphaFoldDB" id="A0A4Z2EQN9"/>
<evidence type="ECO:0000256" key="1">
    <source>
        <dbReference type="SAM" id="MobiDB-lite"/>
    </source>
</evidence>
<keyword evidence="2" id="KW-1133">Transmembrane helix</keyword>